<proteinExistence type="predicted"/>
<keyword evidence="1" id="KW-0418">Kinase</keyword>
<dbReference type="InterPro" id="IPR005338">
    <property type="entry name" value="Anhydro_N_Ac-Mur_kinase"/>
</dbReference>
<dbReference type="Gene3D" id="3.30.420.40">
    <property type="match status" value="2"/>
</dbReference>
<dbReference type="Pfam" id="PF03702">
    <property type="entry name" value="AnmK"/>
    <property type="match status" value="1"/>
</dbReference>
<evidence type="ECO:0000313" key="2">
    <source>
        <dbReference type="Proteomes" id="UP001242010"/>
    </source>
</evidence>
<reference evidence="2" key="1">
    <citation type="journal article" date="2023" name="Int. J. Syst. Evol. Microbiol.">
        <title>Mesoterricola silvestris gen. nov., sp. nov., Mesoterricola sediminis sp. nov., Geothrix oryzae sp. nov., Geothrix edaphica sp. nov., Geothrix rubra sp. nov., and Geothrix limicola sp. nov., six novel members of Acidobacteriota isolated from soils.</title>
        <authorList>
            <person name="Itoh H."/>
            <person name="Sugisawa Y."/>
            <person name="Mise K."/>
            <person name="Xu Z."/>
            <person name="Kuniyasu M."/>
            <person name="Ushijima N."/>
            <person name="Kawano K."/>
            <person name="Kobayashi E."/>
            <person name="Shiratori Y."/>
            <person name="Masuda Y."/>
            <person name="Senoo K."/>
        </authorList>
    </citation>
    <scope>NUCLEOTIDE SEQUENCE [LARGE SCALE GENOMIC DNA]</scope>
    <source>
        <strain evidence="2">Red222</strain>
    </source>
</reference>
<gene>
    <name evidence="1" type="primary">anmK</name>
    <name evidence="1" type="ORF">GETHOR_09910</name>
</gene>
<dbReference type="EMBL" id="AP027079">
    <property type="protein sequence ID" value="BDU68890.1"/>
    <property type="molecule type" value="Genomic_DNA"/>
</dbReference>
<evidence type="ECO:0000313" key="1">
    <source>
        <dbReference type="EMBL" id="BDU68890.1"/>
    </source>
</evidence>
<dbReference type="SUPFAM" id="SSF53067">
    <property type="entry name" value="Actin-like ATPase domain"/>
    <property type="match status" value="1"/>
</dbReference>
<dbReference type="PANTHER" id="PTHR30605:SF0">
    <property type="entry name" value="ANHYDRO-N-ACETYLMURAMIC ACID KINASE"/>
    <property type="match status" value="1"/>
</dbReference>
<name>A0ABN6UW86_9BACT</name>
<dbReference type="InterPro" id="IPR043129">
    <property type="entry name" value="ATPase_NBD"/>
</dbReference>
<keyword evidence="1" id="KW-0808">Transferase</keyword>
<keyword evidence="2" id="KW-1185">Reference proteome</keyword>
<organism evidence="1 2">
    <name type="scientific">Geothrix oryzae</name>
    <dbReference type="NCBI Taxonomy" id="2927975"/>
    <lineage>
        <taxon>Bacteria</taxon>
        <taxon>Pseudomonadati</taxon>
        <taxon>Acidobacteriota</taxon>
        <taxon>Holophagae</taxon>
        <taxon>Holophagales</taxon>
        <taxon>Holophagaceae</taxon>
        <taxon>Geothrix</taxon>
    </lineage>
</organism>
<dbReference type="GO" id="GO:0016301">
    <property type="term" value="F:kinase activity"/>
    <property type="evidence" value="ECO:0007669"/>
    <property type="project" value="UniProtKB-KW"/>
</dbReference>
<protein>
    <submittedName>
        <fullName evidence="1">Anhydro-N-acetylmuramic acid kinase</fullName>
    </submittedName>
</protein>
<dbReference type="PANTHER" id="PTHR30605">
    <property type="entry name" value="ANHYDRO-N-ACETYLMURAMIC ACID KINASE"/>
    <property type="match status" value="1"/>
</dbReference>
<dbReference type="Proteomes" id="UP001242010">
    <property type="component" value="Chromosome"/>
</dbReference>
<accession>A0ABN6UW86</accession>
<sequence length="377" mass="40091">MITLMRSRIPLPEDRPWRVLGLMSGTSADGVDAVLVEVEPTAFPEGHPFLRLLGHHAMPYPESLKNQVLEAASNRLDPAGLCILQRRLGDHHARAAADLCADLGLSPDLASLHGQTVQHHPAEGASLQLADPYVLAEALGCPVVWDLRRRDLALGGQGAPLVPLPERWLRGAGPWLALNLGGIANVAAWDGRRLQAWDTGPGMSLLDLAARRWLGRPFDPEGAAASGGVHADLLARWLQHPYFQQALPKSTGREVFGEAWLEAESATLEALPLADRLATLAAFTAQAVAQELARLGSQAPALRGLVSGGGARHRRLRAELAARLPLPLEDDLTFPSGAREAVSWALLGAASALGVPGNLPEVTGASHPAVLGSWVWP</sequence>